<evidence type="ECO:0008006" key="3">
    <source>
        <dbReference type="Google" id="ProtNLM"/>
    </source>
</evidence>
<dbReference type="Proteomes" id="UP001499951">
    <property type="component" value="Unassembled WGS sequence"/>
</dbReference>
<organism evidence="1 2">
    <name type="scientific">Rhizomicrobium electricum</name>
    <dbReference type="NCBI Taxonomy" id="480070"/>
    <lineage>
        <taxon>Bacteria</taxon>
        <taxon>Pseudomonadati</taxon>
        <taxon>Pseudomonadota</taxon>
        <taxon>Alphaproteobacteria</taxon>
        <taxon>Micropepsales</taxon>
        <taxon>Micropepsaceae</taxon>
        <taxon>Rhizomicrobium</taxon>
    </lineage>
</organism>
<comment type="caution">
    <text evidence="1">The sequence shown here is derived from an EMBL/GenBank/DDBJ whole genome shotgun (WGS) entry which is preliminary data.</text>
</comment>
<dbReference type="EMBL" id="BAAADD010000004">
    <property type="protein sequence ID" value="GAA0568982.1"/>
    <property type="molecule type" value="Genomic_DNA"/>
</dbReference>
<gene>
    <name evidence="1" type="ORF">GCM10008942_17040</name>
</gene>
<dbReference type="Gene3D" id="2.60.40.1190">
    <property type="match status" value="1"/>
</dbReference>
<protein>
    <recommendedName>
        <fullName evidence="3">DOMON-like domain-containing protein</fullName>
    </recommendedName>
</protein>
<reference evidence="1 2" key="1">
    <citation type="journal article" date="2019" name="Int. J. Syst. Evol. Microbiol.">
        <title>The Global Catalogue of Microorganisms (GCM) 10K type strain sequencing project: providing services to taxonomists for standard genome sequencing and annotation.</title>
        <authorList>
            <consortium name="The Broad Institute Genomics Platform"/>
            <consortium name="The Broad Institute Genome Sequencing Center for Infectious Disease"/>
            <person name="Wu L."/>
            <person name="Ma J."/>
        </authorList>
    </citation>
    <scope>NUCLEOTIDE SEQUENCE [LARGE SCALE GENOMIC DNA]</scope>
    <source>
        <strain evidence="1 2">JCM 15089</strain>
    </source>
</reference>
<proteinExistence type="predicted"/>
<keyword evidence="2" id="KW-1185">Reference proteome</keyword>
<name>A0ABN1ELC4_9PROT</name>
<sequence length="180" mass="19924">MRHALICHPDTPSTVVSAIEVEVARAAAGNLLLHYFITGRAGLLVPAYPSPATRKRADELWLHTCFEAFVKPQGGEAYWEFNLAPTWDWQVYALSSYRTGRRPAADVTVPTVDARYARDSWDLRVHWELAAAIPNDGPWQMGVSAVIEDTSGTISYWALKHAPGKPDFHHADAFALTVAP</sequence>
<dbReference type="CDD" id="cd09627">
    <property type="entry name" value="DOMON_murB_like"/>
    <property type="match status" value="1"/>
</dbReference>
<accession>A0ABN1ELC4</accession>
<evidence type="ECO:0000313" key="1">
    <source>
        <dbReference type="EMBL" id="GAA0568982.1"/>
    </source>
</evidence>
<dbReference type="RefSeq" id="WP_166929763.1">
    <property type="nucleotide sequence ID" value="NZ_BAAADD010000004.1"/>
</dbReference>
<evidence type="ECO:0000313" key="2">
    <source>
        <dbReference type="Proteomes" id="UP001499951"/>
    </source>
</evidence>